<dbReference type="EMBL" id="HG966617">
    <property type="protein sequence ID" value="CDO59150.1"/>
    <property type="molecule type" value="Genomic_DNA"/>
</dbReference>
<proteinExistence type="predicted"/>
<dbReference type="Proteomes" id="UP000032160">
    <property type="component" value="Chromosome I"/>
</dbReference>
<reference evidence="1 2" key="1">
    <citation type="journal article" date="2014" name="Front. Genet.">
        <title>Genome and metabolic network of "Candidatus Phaeomarinobacter ectocarpi" Ec32, a new candidate genus of Alphaproteobacteria frequently associated with brown algae.</title>
        <authorList>
            <person name="Dittami S.M."/>
            <person name="Barbeyron T."/>
            <person name="Boyen C."/>
            <person name="Cambefort J."/>
            <person name="Collet G."/>
            <person name="Delage L."/>
            <person name="Gobet A."/>
            <person name="Groisillier A."/>
            <person name="Leblanc C."/>
            <person name="Michel G."/>
            <person name="Scornet D."/>
            <person name="Siegel A."/>
            <person name="Tapia J.E."/>
            <person name="Tonon T."/>
        </authorList>
    </citation>
    <scope>NUCLEOTIDE SEQUENCE [LARGE SCALE GENOMIC DNA]</scope>
    <source>
        <strain evidence="1 2">Ec32</strain>
    </source>
</reference>
<accession>X5ML46</accession>
<name>X5ML46_9HYPH</name>
<dbReference type="HOGENOM" id="CLU_3197466_0_0_5"/>
<dbReference type="STRING" id="1458461.BN1012_Phect936"/>
<protein>
    <submittedName>
        <fullName evidence="1">Uncharacterized protein</fullName>
    </submittedName>
</protein>
<organism evidence="1 2">
    <name type="scientific">Candidatus Phaeomarinibacter ectocarpi</name>
    <dbReference type="NCBI Taxonomy" id="1458461"/>
    <lineage>
        <taxon>Bacteria</taxon>
        <taxon>Pseudomonadati</taxon>
        <taxon>Pseudomonadota</taxon>
        <taxon>Alphaproteobacteria</taxon>
        <taxon>Hyphomicrobiales</taxon>
        <taxon>Parvibaculaceae</taxon>
        <taxon>Candidatus Phaeomarinibacter</taxon>
    </lineage>
</organism>
<sequence>MFCVMSYSLKESEMAQNRAIFPKDGPFNGFVTLPYENSLAQARPA</sequence>
<dbReference type="AlphaFoldDB" id="X5ML46"/>
<evidence type="ECO:0000313" key="1">
    <source>
        <dbReference type="EMBL" id="CDO59150.1"/>
    </source>
</evidence>
<evidence type="ECO:0000313" key="2">
    <source>
        <dbReference type="Proteomes" id="UP000032160"/>
    </source>
</evidence>
<dbReference type="KEGG" id="pect:BN1012_Phect936"/>
<keyword evidence="2" id="KW-1185">Reference proteome</keyword>
<gene>
    <name evidence="1" type="ORF">BN1012_Phect936</name>
</gene>